<dbReference type="SUPFAM" id="SSF51905">
    <property type="entry name" value="FAD/NAD(P)-binding domain"/>
    <property type="match status" value="2"/>
</dbReference>
<dbReference type="GeneID" id="37140200"/>
<dbReference type="EMBL" id="KZ821704">
    <property type="protein sequence ID" value="PYH81195.1"/>
    <property type="molecule type" value="Genomic_DNA"/>
</dbReference>
<organism evidence="4 5">
    <name type="scientific">Aspergillus uvarum CBS 121591</name>
    <dbReference type="NCBI Taxonomy" id="1448315"/>
    <lineage>
        <taxon>Eukaryota</taxon>
        <taxon>Fungi</taxon>
        <taxon>Dikarya</taxon>
        <taxon>Ascomycota</taxon>
        <taxon>Pezizomycotina</taxon>
        <taxon>Eurotiomycetes</taxon>
        <taxon>Eurotiomycetidae</taxon>
        <taxon>Eurotiales</taxon>
        <taxon>Aspergillaceae</taxon>
        <taxon>Aspergillus</taxon>
        <taxon>Aspergillus subgen. Circumdati</taxon>
    </lineage>
</organism>
<dbReference type="VEuPathDB" id="FungiDB:BO82DRAFT_375093"/>
<dbReference type="GO" id="GO:0004497">
    <property type="term" value="F:monooxygenase activity"/>
    <property type="evidence" value="ECO:0007669"/>
    <property type="project" value="UniProtKB-KW"/>
</dbReference>
<evidence type="ECO:0000256" key="1">
    <source>
        <dbReference type="ARBA" id="ARBA00001974"/>
    </source>
</evidence>
<keyword evidence="2 4" id="KW-0503">Monooxygenase</keyword>
<evidence type="ECO:0000313" key="5">
    <source>
        <dbReference type="Proteomes" id="UP000248340"/>
    </source>
</evidence>
<dbReference type="InterPro" id="IPR051820">
    <property type="entry name" value="FAD-binding_MO"/>
</dbReference>
<dbReference type="PANTHER" id="PTHR43872:SF1">
    <property type="entry name" value="MONOOXYGENASE, PUTATIVE (AFU_ORTHOLOGUE AFUA_8G02570)-RELATED"/>
    <property type="match status" value="1"/>
</dbReference>
<evidence type="ECO:0000313" key="4">
    <source>
        <dbReference type="EMBL" id="PYH81195.1"/>
    </source>
</evidence>
<proteinExistence type="predicted"/>
<dbReference type="InterPro" id="IPR036188">
    <property type="entry name" value="FAD/NAD-bd_sf"/>
</dbReference>
<keyword evidence="2 4" id="KW-0560">Oxidoreductase</keyword>
<dbReference type="RefSeq" id="XP_025491395.1">
    <property type="nucleotide sequence ID" value="XM_025637458.1"/>
</dbReference>
<dbReference type="Gene3D" id="3.50.50.60">
    <property type="entry name" value="FAD/NAD(P)-binding domain"/>
    <property type="match status" value="3"/>
</dbReference>
<dbReference type="InterPro" id="IPR023753">
    <property type="entry name" value="FAD/NAD-binding_dom"/>
</dbReference>
<dbReference type="PANTHER" id="PTHR43872">
    <property type="entry name" value="MONOOXYGENASE, PUTATIVE (AFU_ORTHOLOGUE AFUA_8G02570)-RELATED"/>
    <property type="match status" value="1"/>
</dbReference>
<dbReference type="Proteomes" id="UP000248340">
    <property type="component" value="Unassembled WGS sequence"/>
</dbReference>
<name>A0A319C764_9EURO</name>
<protein>
    <submittedName>
        <fullName evidence="4">Putative dimethylaniline monooxygenase</fullName>
    </submittedName>
</protein>
<gene>
    <name evidence="4" type="ORF">BO82DRAFT_375093</name>
</gene>
<keyword evidence="5" id="KW-1185">Reference proteome</keyword>
<evidence type="ECO:0000259" key="3">
    <source>
        <dbReference type="Pfam" id="PF07992"/>
    </source>
</evidence>
<comment type="cofactor">
    <cofactor evidence="1">
        <name>FAD</name>
        <dbReference type="ChEBI" id="CHEBI:57692"/>
    </cofactor>
</comment>
<dbReference type="PRINTS" id="PR00411">
    <property type="entry name" value="PNDRDTASEI"/>
</dbReference>
<evidence type="ECO:0000256" key="2">
    <source>
        <dbReference type="ARBA" id="ARBA00023033"/>
    </source>
</evidence>
<reference evidence="4 5" key="1">
    <citation type="submission" date="2016-12" db="EMBL/GenBank/DDBJ databases">
        <title>The genomes of Aspergillus section Nigri reveals drivers in fungal speciation.</title>
        <authorList>
            <consortium name="DOE Joint Genome Institute"/>
            <person name="Vesth T.C."/>
            <person name="Nybo J."/>
            <person name="Theobald S."/>
            <person name="Brandl J."/>
            <person name="Frisvad J.C."/>
            <person name="Nielsen K.F."/>
            <person name="Lyhne E.K."/>
            <person name="Kogle M.E."/>
            <person name="Kuo A."/>
            <person name="Riley R."/>
            <person name="Clum A."/>
            <person name="Nolan M."/>
            <person name="Lipzen A."/>
            <person name="Salamov A."/>
            <person name="Henrissat B."/>
            <person name="Wiebenga A."/>
            <person name="De Vries R.P."/>
            <person name="Grigoriev I.V."/>
            <person name="Mortensen U.H."/>
            <person name="Andersen M.R."/>
            <person name="Baker S.E."/>
        </authorList>
    </citation>
    <scope>NUCLEOTIDE SEQUENCE [LARGE SCALE GENOMIC DNA]</scope>
    <source>
        <strain evidence="4 5">CBS 121591</strain>
    </source>
</reference>
<feature type="domain" description="FAD/NAD(P)-binding" evidence="3">
    <location>
        <begin position="7"/>
        <end position="228"/>
    </location>
</feature>
<dbReference type="AlphaFoldDB" id="A0A319C764"/>
<dbReference type="OrthoDB" id="66881at2759"/>
<accession>A0A319C764</accession>
<dbReference type="Pfam" id="PF07992">
    <property type="entry name" value="Pyr_redox_2"/>
    <property type="match status" value="1"/>
</dbReference>
<sequence>MSFSGKYDIVIIGAGVAGINSAYRIQTQLPDHKYVILEARDAAGGTWDLMRYPGARLDSDIYTFGFTWHPYHGEKIMLDGESFLKYINDAATKHGIEDHILFSHRVTTAAWSSQDYAWNLTATVDDEKHYFGARYLIFATGYFDHDEALPTQIPRLDHFLETVIHPQFWPKDLDCSGKRIAVIGSGATAISLVPKLAETASAVTVIQRSPNYITPVELAEAESWLTKLLPAPVAYKLRRLRWLLITLIGYYASRRWPQHARNYLLKQVEKELPAHVPLEPHFNPTYKVWDQRLLACPNGDYFRSVRSGKVGIETANIQHCTADGLILDNGKAVDADIIVTATGLKLRIGGGIQVDLDGQICDLSDKFMWHGIMLDGVPNAFFALGYLTSASWTMGSDVTAVLACRMIRHMKRTNSVAVTPRLHESSDLSVRPLWDLNSTYIVAGKRSIPKAGSAGPWRPRSNYLRDYFHAKYGSFTEGLEYMDAD</sequence>